<dbReference type="Proteomes" id="UP001501578">
    <property type="component" value="Unassembled WGS sequence"/>
</dbReference>
<accession>A0ABN1NYS5</accession>
<keyword evidence="2" id="KW-1185">Reference proteome</keyword>
<comment type="caution">
    <text evidence="1">The sequence shown here is derived from an EMBL/GenBank/DDBJ whole genome shotgun (WGS) entry which is preliminary data.</text>
</comment>
<gene>
    <name evidence="1" type="ORF">GCM10009560_16300</name>
</gene>
<dbReference type="EMBL" id="BAAAHQ010000007">
    <property type="protein sequence ID" value="GAA0918992.1"/>
    <property type="molecule type" value="Genomic_DNA"/>
</dbReference>
<sequence>MPEESAMIDVSTYDPDRPIPVVLTEGLVRNILYGLEEAAAEFRDSGFCVDCDLTAKDSGIPDLPCANHSNDFEKADNWQDAAAALRAITGVDA</sequence>
<protein>
    <submittedName>
        <fullName evidence="1">Uncharacterized protein</fullName>
    </submittedName>
</protein>
<evidence type="ECO:0000313" key="2">
    <source>
        <dbReference type="Proteomes" id="UP001501578"/>
    </source>
</evidence>
<evidence type="ECO:0000313" key="1">
    <source>
        <dbReference type="EMBL" id="GAA0918992.1"/>
    </source>
</evidence>
<proteinExistence type="predicted"/>
<name>A0ABN1NYS5_9ACTN</name>
<reference evidence="1 2" key="1">
    <citation type="journal article" date="2019" name="Int. J. Syst. Evol. Microbiol.">
        <title>The Global Catalogue of Microorganisms (GCM) 10K type strain sequencing project: providing services to taxonomists for standard genome sequencing and annotation.</title>
        <authorList>
            <consortium name="The Broad Institute Genomics Platform"/>
            <consortium name="The Broad Institute Genome Sequencing Center for Infectious Disease"/>
            <person name="Wu L."/>
            <person name="Ma J."/>
        </authorList>
    </citation>
    <scope>NUCLEOTIDE SEQUENCE [LARGE SCALE GENOMIC DNA]</scope>
    <source>
        <strain evidence="1 2">JCM 11136</strain>
    </source>
</reference>
<organism evidence="1 2">
    <name type="scientific">Nonomuraea longicatena</name>
    <dbReference type="NCBI Taxonomy" id="83682"/>
    <lineage>
        <taxon>Bacteria</taxon>
        <taxon>Bacillati</taxon>
        <taxon>Actinomycetota</taxon>
        <taxon>Actinomycetes</taxon>
        <taxon>Streptosporangiales</taxon>
        <taxon>Streptosporangiaceae</taxon>
        <taxon>Nonomuraea</taxon>
    </lineage>
</organism>